<evidence type="ECO:0000256" key="2">
    <source>
        <dbReference type="ARBA" id="ARBA00023122"/>
    </source>
</evidence>
<dbReference type="InterPro" id="IPR002550">
    <property type="entry name" value="CNNM"/>
</dbReference>
<protein>
    <submittedName>
        <fullName evidence="6">DUF21 domain-containing protein</fullName>
    </submittedName>
</protein>
<feature type="domain" description="CNNM transmembrane" evidence="5">
    <location>
        <begin position="27"/>
        <end position="207"/>
    </location>
</feature>
<keyword evidence="7" id="KW-1185">Reference proteome</keyword>
<name>A0A368N6Y5_9EURY</name>
<sequence length="207" mass="21900">MVGPRSRTFCLRPRRFSPLDTTTRTTAFDSTTLSVAASSGLLAASAFVSSTAIAVFSLSRGWLDERVAAQDRRAAVLVGLRDDPHRLLVTLLVGNNLVKVAISGVLAVLLAERFPGGMAVAPTTVVAGSVVLVSGEILPKAYGPGRAESWRLTAARPVRVVERLLLPIVIVFDVVTRRAGRMMGGGPDIEEPYTDIDPKHAGGEGAK</sequence>
<evidence type="ECO:0000256" key="3">
    <source>
        <dbReference type="SAM" id="MobiDB-lite"/>
    </source>
</evidence>
<dbReference type="Pfam" id="PF01595">
    <property type="entry name" value="CNNM"/>
    <property type="match status" value="1"/>
</dbReference>
<dbReference type="PANTHER" id="PTHR22777">
    <property type="entry name" value="HEMOLYSIN-RELATED"/>
    <property type="match status" value="1"/>
</dbReference>
<feature type="transmembrane region" description="Helical" evidence="4">
    <location>
        <begin position="87"/>
        <end position="111"/>
    </location>
</feature>
<dbReference type="AlphaFoldDB" id="A0A368N6Y5"/>
<proteinExistence type="predicted"/>
<keyword evidence="2" id="KW-0129">CBS domain</keyword>
<evidence type="ECO:0000313" key="7">
    <source>
        <dbReference type="Proteomes" id="UP000252189"/>
    </source>
</evidence>
<dbReference type="PROSITE" id="PS51846">
    <property type="entry name" value="CNNM"/>
    <property type="match status" value="1"/>
</dbReference>
<evidence type="ECO:0000259" key="5">
    <source>
        <dbReference type="PROSITE" id="PS51846"/>
    </source>
</evidence>
<dbReference type="Proteomes" id="UP000252189">
    <property type="component" value="Unassembled WGS sequence"/>
</dbReference>
<feature type="transmembrane region" description="Helical" evidence="4">
    <location>
        <begin position="41"/>
        <end position="63"/>
    </location>
</feature>
<gene>
    <name evidence="6" type="ORF">DU504_02900</name>
</gene>
<dbReference type="GO" id="GO:0005886">
    <property type="term" value="C:plasma membrane"/>
    <property type="evidence" value="ECO:0007669"/>
    <property type="project" value="TreeGrafter"/>
</dbReference>
<dbReference type="OrthoDB" id="326790at2157"/>
<organism evidence="6 7">
    <name type="scientific">Haloplanus salinus</name>
    <dbReference type="NCBI Taxonomy" id="1126245"/>
    <lineage>
        <taxon>Archaea</taxon>
        <taxon>Methanobacteriati</taxon>
        <taxon>Methanobacteriota</taxon>
        <taxon>Stenosarchaea group</taxon>
        <taxon>Halobacteria</taxon>
        <taxon>Halobacteriales</taxon>
        <taxon>Haloferacaceae</taxon>
        <taxon>Haloplanus</taxon>
    </lineage>
</organism>
<accession>A0A368N6Y5</accession>
<reference evidence="6 7" key="1">
    <citation type="submission" date="2018-07" db="EMBL/GenBank/DDBJ databases">
        <title>Genome sequences of Haloplanus salinus JCM 18368T.</title>
        <authorList>
            <person name="Kim Y.B."/>
            <person name="Roh S.W."/>
        </authorList>
    </citation>
    <scope>NUCLEOTIDE SEQUENCE [LARGE SCALE GENOMIC DNA]</scope>
    <source>
        <strain evidence="6 7">JCM 18368</strain>
    </source>
</reference>
<dbReference type="EMBL" id="QPHM01000001">
    <property type="protein sequence ID" value="RCU46347.1"/>
    <property type="molecule type" value="Genomic_DNA"/>
</dbReference>
<keyword evidence="1" id="KW-0677">Repeat</keyword>
<keyword evidence="4" id="KW-0472">Membrane</keyword>
<evidence type="ECO:0000256" key="1">
    <source>
        <dbReference type="ARBA" id="ARBA00022737"/>
    </source>
</evidence>
<dbReference type="RefSeq" id="WP_114447898.1">
    <property type="nucleotide sequence ID" value="NZ_QPHM01000001.1"/>
</dbReference>
<feature type="region of interest" description="Disordered" evidence="3">
    <location>
        <begin position="186"/>
        <end position="207"/>
    </location>
</feature>
<comment type="caution">
    <text evidence="6">The sequence shown here is derived from an EMBL/GenBank/DDBJ whole genome shotgun (WGS) entry which is preliminary data.</text>
</comment>
<evidence type="ECO:0000256" key="4">
    <source>
        <dbReference type="SAM" id="Phobius"/>
    </source>
</evidence>
<dbReference type="PANTHER" id="PTHR22777:SF27">
    <property type="entry name" value="MAGNESIUM AND COBALT EFFLUX PROTEIN CORC"/>
    <property type="match status" value="1"/>
</dbReference>
<keyword evidence="4" id="KW-1133">Transmembrane helix</keyword>
<feature type="compositionally biased region" description="Basic and acidic residues" evidence="3">
    <location>
        <begin position="196"/>
        <end position="207"/>
    </location>
</feature>
<keyword evidence="4" id="KW-0812">Transmembrane</keyword>
<evidence type="ECO:0000313" key="6">
    <source>
        <dbReference type="EMBL" id="RCU46347.1"/>
    </source>
</evidence>